<feature type="compositionally biased region" description="Basic and acidic residues" evidence="1">
    <location>
        <begin position="107"/>
        <end position="130"/>
    </location>
</feature>
<comment type="caution">
    <text evidence="3">The sequence shown here is derived from an EMBL/GenBank/DDBJ whole genome shotgun (WGS) entry which is preliminary data.</text>
</comment>
<feature type="transmembrane region" description="Helical" evidence="2">
    <location>
        <begin position="327"/>
        <end position="346"/>
    </location>
</feature>
<dbReference type="Proteomes" id="UP000272503">
    <property type="component" value="Unassembled WGS sequence"/>
</dbReference>
<dbReference type="EMBL" id="RCUX01000015">
    <property type="protein sequence ID" value="RLP73204.1"/>
    <property type="molecule type" value="Genomic_DNA"/>
</dbReference>
<gene>
    <name evidence="3" type="ORF">D9V32_14865</name>
</gene>
<reference evidence="3 4" key="1">
    <citation type="submission" date="2018-10" db="EMBL/GenBank/DDBJ databases">
        <authorList>
            <person name="Li J."/>
        </authorList>
    </citation>
    <scope>NUCLEOTIDE SEQUENCE [LARGE SCALE GENOMIC DNA]</scope>
    <source>
        <strain evidence="3 4">IF 016277</strain>
    </source>
</reference>
<protein>
    <recommendedName>
        <fullName evidence="5">Acyl esterase</fullName>
    </recommendedName>
</protein>
<keyword evidence="2" id="KW-1133">Transmembrane helix</keyword>
<name>A0A3L6ZZG9_9MICO</name>
<keyword evidence="4" id="KW-1185">Reference proteome</keyword>
<feature type="compositionally biased region" description="Basic and acidic residues" evidence="1">
    <location>
        <begin position="138"/>
        <end position="174"/>
    </location>
</feature>
<feature type="transmembrane region" description="Helical" evidence="2">
    <location>
        <begin position="304"/>
        <end position="321"/>
    </location>
</feature>
<feature type="transmembrane region" description="Helical" evidence="2">
    <location>
        <begin position="273"/>
        <end position="292"/>
    </location>
</feature>
<evidence type="ECO:0000256" key="1">
    <source>
        <dbReference type="SAM" id="MobiDB-lite"/>
    </source>
</evidence>
<keyword evidence="2" id="KW-0472">Membrane</keyword>
<proteinExistence type="predicted"/>
<accession>A0A3L6ZZG9</accession>
<feature type="transmembrane region" description="Helical" evidence="2">
    <location>
        <begin position="355"/>
        <end position="378"/>
    </location>
</feature>
<dbReference type="OrthoDB" id="3292509at2"/>
<dbReference type="AlphaFoldDB" id="A0A3L6ZZG9"/>
<dbReference type="Pfam" id="PF09819">
    <property type="entry name" value="ABC_cobalt"/>
    <property type="match status" value="1"/>
</dbReference>
<evidence type="ECO:0000313" key="4">
    <source>
        <dbReference type="Proteomes" id="UP000272503"/>
    </source>
</evidence>
<evidence type="ECO:0008006" key="5">
    <source>
        <dbReference type="Google" id="ProtNLM"/>
    </source>
</evidence>
<dbReference type="InterPro" id="IPR017195">
    <property type="entry name" value="ABC_thiamin-permease_prd"/>
</dbReference>
<feature type="transmembrane region" description="Helical" evidence="2">
    <location>
        <begin position="384"/>
        <end position="404"/>
    </location>
</feature>
<feature type="compositionally biased region" description="Basic and acidic residues" evidence="1">
    <location>
        <begin position="1"/>
        <end position="22"/>
    </location>
</feature>
<organism evidence="3 4">
    <name type="scientific">Mycetocola tolaasinivorans</name>
    <dbReference type="NCBI Taxonomy" id="76635"/>
    <lineage>
        <taxon>Bacteria</taxon>
        <taxon>Bacillati</taxon>
        <taxon>Actinomycetota</taxon>
        <taxon>Actinomycetes</taxon>
        <taxon>Micrococcales</taxon>
        <taxon>Microbacteriaceae</taxon>
        <taxon>Mycetocola</taxon>
    </lineage>
</organism>
<feature type="region of interest" description="Disordered" evidence="1">
    <location>
        <begin position="1"/>
        <end position="192"/>
    </location>
</feature>
<feature type="transmembrane region" description="Helical" evidence="2">
    <location>
        <begin position="250"/>
        <end position="267"/>
    </location>
</feature>
<evidence type="ECO:0000256" key="2">
    <source>
        <dbReference type="SAM" id="Phobius"/>
    </source>
</evidence>
<evidence type="ECO:0000313" key="3">
    <source>
        <dbReference type="EMBL" id="RLP73204.1"/>
    </source>
</evidence>
<sequence length="433" mass="46807">MVCSQRGERGRNPNRARPDRAFVQDAEQDPDAGEKSKLAQQGVQRGLAVQEEQPGDHRGQRVGTPHDWPRVPGMGERLQQRDRHRPAVHVCGTLCGARGGRNRRGSAGKEGEQRVEHGLGTEHREPDSQRGKPATGEGHTEEHGDDQGPDHGGDRDIYRSGDPVREGGEERGDDGGGYSAQRAHTPARCRHTGLPDFSPRIVEVLPRFCAGIIAWIPADCAVEEGSTKLGGDPDFFPAGAHPMHQTNTRLLLTCAAIGVGGGIPLAVAGYLHVVVLAAVPIIYGLLISVYFLPGIISQWLLRRPGVALLTGLVAGLTSAALDPTQYARHIGTGLLIGVLQELPFVFTRFRYWPGWLYYVGALFGGVSLAAIMAFAFNISKFDPISQVIFIALFVLGPSLFTWMARLIAARIERTGVVRGLQFARDRRGGEAAA</sequence>
<keyword evidence="2" id="KW-0812">Transmembrane</keyword>